<keyword evidence="1" id="KW-0472">Membrane</keyword>
<dbReference type="SUPFAM" id="SSF55874">
    <property type="entry name" value="ATPase domain of HSP90 chaperone/DNA topoisomerase II/histidine kinase"/>
    <property type="match status" value="1"/>
</dbReference>
<sequence>MRNPFKTYRLGRLFFILFAGFMAALLIVLMAVSYKVASSYMSNQASKYQQEILNELSIRIDNQMSSVEQIALSITRNNDFLNYLNYEELDMDMYDRLVASQKLTSYFTNLVYSWNNTVDSIQIYMRNPLPKPNLPVSFIELEEARNEEWFSRVELSDFAWVGERKIGIGGTETVISFARKVYSNSGKYLGLLVLNMKMSAVHNTLLNRENENQGIKRVLMGNGQNLITSAGFSMEINSKLNEFITVYSKEPDRYRNQKTDLNQSYLVTESNNRTTKWSIIQFTPWKEIANDSLRIAYMLGAIGLIAVMVALFFTLLLSHRFMKPIIIMTRAMGRFSVDMQPVKMPGDYTNEFGILFSGYSNLMERVKQLYIDLEKQYIRQKELDVKALQAMINPHFLYNTLDQINWMAIEANQPQISRILELTGKMFRMGLSRGESILTVHEEMTYINYYLQIQRIRMEPHRLDVTLDLPSALENYYVPKMLLQPFVENAIMHGFHGRNGGSIVIRVEEKEAGILFSIQDDGQGFQTNRIPTYQANIGGYGIRNVRERIDALFGEPYGVSITSELNQGTTIHIYVPKRDKGDYFI</sequence>
<keyword evidence="1" id="KW-1133">Transmembrane helix</keyword>
<keyword evidence="5" id="KW-1185">Reference proteome</keyword>
<dbReference type="PANTHER" id="PTHR34220">
    <property type="entry name" value="SENSOR HISTIDINE KINASE YPDA"/>
    <property type="match status" value="1"/>
</dbReference>
<evidence type="ECO:0000313" key="5">
    <source>
        <dbReference type="Proteomes" id="UP000190188"/>
    </source>
</evidence>
<keyword evidence="1" id="KW-0812">Transmembrane</keyword>
<dbReference type="InterPro" id="IPR036890">
    <property type="entry name" value="HATPase_C_sf"/>
</dbReference>
<dbReference type="STRING" id="1324314.BVG16_25275"/>
<protein>
    <recommendedName>
        <fullName evidence="6">Sensor histidine kinase</fullName>
    </recommendedName>
</protein>
<dbReference type="InterPro" id="IPR010559">
    <property type="entry name" value="Sig_transdc_His_kin_internal"/>
</dbReference>
<dbReference type="InterPro" id="IPR003594">
    <property type="entry name" value="HATPase_dom"/>
</dbReference>
<dbReference type="InterPro" id="IPR050640">
    <property type="entry name" value="Bact_2-comp_sensor_kinase"/>
</dbReference>
<dbReference type="AlphaFoldDB" id="A0A1T2X2X4"/>
<evidence type="ECO:0008006" key="6">
    <source>
        <dbReference type="Google" id="ProtNLM"/>
    </source>
</evidence>
<dbReference type="GO" id="GO:0000155">
    <property type="term" value="F:phosphorelay sensor kinase activity"/>
    <property type="evidence" value="ECO:0007669"/>
    <property type="project" value="InterPro"/>
</dbReference>
<dbReference type="Pfam" id="PF02518">
    <property type="entry name" value="HATPase_c"/>
    <property type="match status" value="1"/>
</dbReference>
<evidence type="ECO:0000256" key="1">
    <source>
        <dbReference type="SAM" id="Phobius"/>
    </source>
</evidence>
<dbReference type="Gene3D" id="3.30.565.10">
    <property type="entry name" value="Histidine kinase-like ATPase, C-terminal domain"/>
    <property type="match status" value="1"/>
</dbReference>
<comment type="caution">
    <text evidence="4">The sequence shown here is derived from an EMBL/GenBank/DDBJ whole genome shotgun (WGS) entry which is preliminary data.</text>
</comment>
<gene>
    <name evidence="4" type="ORF">BVG16_25275</name>
</gene>
<reference evidence="4 5" key="1">
    <citation type="submission" date="2017-01" db="EMBL/GenBank/DDBJ databases">
        <title>Genome analysis of Paenibacillus selenitrireducens ES3-24.</title>
        <authorList>
            <person name="Xu D."/>
            <person name="Yao R."/>
            <person name="Zheng S."/>
        </authorList>
    </citation>
    <scope>NUCLEOTIDE SEQUENCE [LARGE SCALE GENOMIC DNA]</scope>
    <source>
        <strain evidence="4 5">ES3-24</strain>
    </source>
</reference>
<dbReference type="EMBL" id="MSZX01000012">
    <property type="protein sequence ID" value="OPA74066.1"/>
    <property type="molecule type" value="Genomic_DNA"/>
</dbReference>
<name>A0A1T2X2X4_9BACL</name>
<dbReference type="Gene3D" id="6.10.340.10">
    <property type="match status" value="1"/>
</dbReference>
<dbReference type="RefSeq" id="WP_078501984.1">
    <property type="nucleotide sequence ID" value="NZ_MSZX01000012.1"/>
</dbReference>
<feature type="transmembrane region" description="Helical" evidence="1">
    <location>
        <begin position="295"/>
        <end position="318"/>
    </location>
</feature>
<evidence type="ECO:0000259" key="3">
    <source>
        <dbReference type="Pfam" id="PF06580"/>
    </source>
</evidence>
<feature type="transmembrane region" description="Helical" evidence="1">
    <location>
        <begin position="12"/>
        <end position="34"/>
    </location>
</feature>
<dbReference type="OrthoDB" id="2499756at2"/>
<feature type="domain" description="Signal transduction histidine kinase internal region" evidence="3">
    <location>
        <begin position="385"/>
        <end position="459"/>
    </location>
</feature>
<evidence type="ECO:0000313" key="4">
    <source>
        <dbReference type="EMBL" id="OPA74066.1"/>
    </source>
</evidence>
<proteinExistence type="predicted"/>
<dbReference type="Pfam" id="PF06580">
    <property type="entry name" value="His_kinase"/>
    <property type="match status" value="1"/>
</dbReference>
<dbReference type="Proteomes" id="UP000190188">
    <property type="component" value="Unassembled WGS sequence"/>
</dbReference>
<accession>A0A1T2X2X4</accession>
<evidence type="ECO:0000259" key="2">
    <source>
        <dbReference type="Pfam" id="PF02518"/>
    </source>
</evidence>
<feature type="domain" description="Histidine kinase/HSP90-like ATPase" evidence="2">
    <location>
        <begin position="482"/>
        <end position="578"/>
    </location>
</feature>
<organism evidence="4 5">
    <name type="scientific">Paenibacillus selenitireducens</name>
    <dbReference type="NCBI Taxonomy" id="1324314"/>
    <lineage>
        <taxon>Bacteria</taxon>
        <taxon>Bacillati</taxon>
        <taxon>Bacillota</taxon>
        <taxon>Bacilli</taxon>
        <taxon>Bacillales</taxon>
        <taxon>Paenibacillaceae</taxon>
        <taxon>Paenibacillus</taxon>
    </lineage>
</organism>
<dbReference type="GO" id="GO:0016020">
    <property type="term" value="C:membrane"/>
    <property type="evidence" value="ECO:0007669"/>
    <property type="project" value="InterPro"/>
</dbReference>
<dbReference type="PANTHER" id="PTHR34220:SF7">
    <property type="entry name" value="SENSOR HISTIDINE KINASE YPDA"/>
    <property type="match status" value="1"/>
</dbReference>